<sequence>MRQEGGKYNKKEGYSLVLSFENGVFSLNFSIAKEDEEILYQWTKEICEYRLHVYFERKENKKKK</sequence>
<dbReference type="RefSeq" id="WP_120670738.1">
    <property type="nucleotide sequence ID" value="NZ_AZRV01000049.1"/>
</dbReference>
<dbReference type="EMBL" id="AZRV01000049">
    <property type="protein sequence ID" value="RKO60802.1"/>
    <property type="molecule type" value="Genomic_DNA"/>
</dbReference>
<dbReference type="Proteomes" id="UP000286235">
    <property type="component" value="Unassembled WGS sequence"/>
</dbReference>
<dbReference type="AlphaFoldDB" id="A0A420VB36"/>
<accession>A0A420VB36</accession>
<organism evidence="1 2">
    <name type="scientific">Caldibacillus debilis GB1</name>
    <dbReference type="NCBI Taxonomy" id="1339248"/>
    <lineage>
        <taxon>Bacteria</taxon>
        <taxon>Bacillati</taxon>
        <taxon>Bacillota</taxon>
        <taxon>Bacilli</taxon>
        <taxon>Bacillales</taxon>
        <taxon>Bacillaceae</taxon>
        <taxon>Caldibacillus</taxon>
    </lineage>
</organism>
<evidence type="ECO:0008006" key="3">
    <source>
        <dbReference type="Google" id="ProtNLM"/>
    </source>
</evidence>
<reference evidence="1 2" key="1">
    <citation type="submission" date="2013-12" db="EMBL/GenBank/DDBJ databases">
        <title>Genome and proteome characterization of Caldibacillus debilis GB1 derived from a cellulolytic aero-tolerant co-culture.</title>
        <authorList>
            <person name="Wushke S.T."/>
            <person name="Zhang X."/>
            <person name="Fristensky B."/>
            <person name="Wilkins J.A."/>
            <person name="Levin D.B."/>
            <person name="Sparling R."/>
        </authorList>
    </citation>
    <scope>NUCLEOTIDE SEQUENCE [LARGE SCALE GENOMIC DNA]</scope>
    <source>
        <strain evidence="1 2">GB1</strain>
    </source>
</reference>
<evidence type="ECO:0000313" key="2">
    <source>
        <dbReference type="Proteomes" id="UP000286235"/>
    </source>
</evidence>
<protein>
    <recommendedName>
        <fullName evidence="3">PH domain-containing protein</fullName>
    </recommendedName>
</protein>
<proteinExistence type="predicted"/>
<keyword evidence="2" id="KW-1185">Reference proteome</keyword>
<comment type="caution">
    <text evidence="1">The sequence shown here is derived from an EMBL/GenBank/DDBJ whole genome shotgun (WGS) entry which is preliminary data.</text>
</comment>
<evidence type="ECO:0000313" key="1">
    <source>
        <dbReference type="EMBL" id="RKO60802.1"/>
    </source>
</evidence>
<gene>
    <name evidence="1" type="ORF">Cdeb_02192</name>
</gene>
<name>A0A420VB36_9BACI</name>